<dbReference type="GO" id="GO:0016853">
    <property type="term" value="F:isomerase activity"/>
    <property type="evidence" value="ECO:0007669"/>
    <property type="project" value="UniProtKB-KW"/>
</dbReference>
<keyword evidence="2" id="KW-0413">Isomerase</keyword>
<dbReference type="SUPFAM" id="SSF54626">
    <property type="entry name" value="Chalcone isomerase"/>
    <property type="match status" value="1"/>
</dbReference>
<protein>
    <submittedName>
        <fullName evidence="2">Chalcone isomerase family protein</fullName>
    </submittedName>
</protein>
<sequence length="197" mass="22115">MTTFDDMEPKREDTMGMVGRGLLGVRWLVLAMTLMAGTAQAKVMAGVRLPDAISLQGKELLLEHIDLKKKLFFELYVWGLYLEQKPASTQQAIAFQGPKQLQLHFRRSIKREQLAEAFRTFLSNSRVLRSPAMKLQSEQLIQSLKSVRKGDSLLITYLPDKGLLISGEGSRGAMIPGKAFADALFDAWLSENPIYAR</sequence>
<name>A0ABT3ZXM7_9BACT</name>
<dbReference type="RefSeq" id="WP_267533126.1">
    <property type="nucleotide sequence ID" value="NZ_JAPNKA010000001.1"/>
</dbReference>
<dbReference type="InterPro" id="IPR016088">
    <property type="entry name" value="Chalcone_isomerase_3-sand"/>
</dbReference>
<evidence type="ECO:0000313" key="3">
    <source>
        <dbReference type="Proteomes" id="UP001207654"/>
    </source>
</evidence>
<dbReference type="EMBL" id="JAPNKA010000001">
    <property type="protein sequence ID" value="MCY1074146.1"/>
    <property type="molecule type" value="Genomic_DNA"/>
</dbReference>
<dbReference type="InterPro" id="IPR016087">
    <property type="entry name" value="Chalcone_isomerase"/>
</dbReference>
<dbReference type="Pfam" id="PF16036">
    <property type="entry name" value="Chalcone_3"/>
    <property type="match status" value="1"/>
</dbReference>
<accession>A0ABT3ZXM7</accession>
<feature type="domain" description="Chalcone isomerase" evidence="1">
    <location>
        <begin position="41"/>
        <end position="194"/>
    </location>
</feature>
<evidence type="ECO:0000259" key="1">
    <source>
        <dbReference type="Pfam" id="PF16036"/>
    </source>
</evidence>
<organism evidence="2 3">
    <name type="scientific">Archangium lansingense</name>
    <dbReference type="NCBI Taxonomy" id="2995310"/>
    <lineage>
        <taxon>Bacteria</taxon>
        <taxon>Pseudomonadati</taxon>
        <taxon>Myxococcota</taxon>
        <taxon>Myxococcia</taxon>
        <taxon>Myxococcales</taxon>
        <taxon>Cystobacterineae</taxon>
        <taxon>Archangiaceae</taxon>
        <taxon>Archangium</taxon>
    </lineage>
</organism>
<dbReference type="Gene3D" id="3.50.70.10">
    <property type="match status" value="1"/>
</dbReference>
<dbReference type="InterPro" id="IPR036298">
    <property type="entry name" value="Chalcone_isomerase_sf"/>
</dbReference>
<dbReference type="Proteomes" id="UP001207654">
    <property type="component" value="Unassembled WGS sequence"/>
</dbReference>
<evidence type="ECO:0000313" key="2">
    <source>
        <dbReference type="EMBL" id="MCY1074146.1"/>
    </source>
</evidence>
<gene>
    <name evidence="2" type="ORF">OV287_06580</name>
</gene>
<keyword evidence="3" id="KW-1185">Reference proteome</keyword>
<reference evidence="2 3" key="1">
    <citation type="submission" date="2022-11" db="EMBL/GenBank/DDBJ databases">
        <title>Minimal conservation of predation-associated metabolite biosynthetic gene clusters underscores biosynthetic potential of Myxococcota including descriptions for ten novel species: Archangium lansinium sp. nov., Myxococcus landrumus sp. nov., Nannocystis bai.</title>
        <authorList>
            <person name="Ahearne A."/>
            <person name="Stevens C."/>
            <person name="Phillips K."/>
        </authorList>
    </citation>
    <scope>NUCLEOTIDE SEQUENCE [LARGE SCALE GENOMIC DNA]</scope>
    <source>
        <strain evidence="2 3">MIWBW</strain>
    </source>
</reference>
<comment type="caution">
    <text evidence="2">The sequence shown here is derived from an EMBL/GenBank/DDBJ whole genome shotgun (WGS) entry which is preliminary data.</text>
</comment>
<proteinExistence type="predicted"/>